<keyword evidence="2" id="KW-1185">Reference proteome</keyword>
<evidence type="ECO:0000313" key="2">
    <source>
        <dbReference type="Proteomes" id="UP000011135"/>
    </source>
</evidence>
<comment type="caution">
    <text evidence="1">The sequence shown here is derived from an EMBL/GenBank/DDBJ whole genome shotgun (WGS) entry which is preliminary data.</text>
</comment>
<proteinExistence type="predicted"/>
<dbReference type="Proteomes" id="UP000011135">
    <property type="component" value="Unassembled WGS sequence"/>
</dbReference>
<sequence>MYNVYKITYGKVSVATSNINRNKKPPAFPKQEVFSPYQSKITPGS</sequence>
<dbReference type="EMBL" id="AMZN01000101">
    <property type="protein sequence ID" value="ELR68641.1"/>
    <property type="molecule type" value="Genomic_DNA"/>
</dbReference>
<name>L8JID8_9BACT</name>
<evidence type="ECO:0000313" key="1">
    <source>
        <dbReference type="EMBL" id="ELR68641.1"/>
    </source>
</evidence>
<gene>
    <name evidence="1" type="ORF">C900_00185</name>
</gene>
<accession>L8JID8</accession>
<organism evidence="1 2">
    <name type="scientific">Fulvivirga imtechensis AK7</name>
    <dbReference type="NCBI Taxonomy" id="1237149"/>
    <lineage>
        <taxon>Bacteria</taxon>
        <taxon>Pseudomonadati</taxon>
        <taxon>Bacteroidota</taxon>
        <taxon>Cytophagia</taxon>
        <taxon>Cytophagales</taxon>
        <taxon>Fulvivirgaceae</taxon>
        <taxon>Fulvivirga</taxon>
    </lineage>
</organism>
<reference evidence="1 2" key="1">
    <citation type="submission" date="2012-12" db="EMBL/GenBank/DDBJ databases">
        <title>Genome assembly of Fulvivirga imtechensis AK7.</title>
        <authorList>
            <person name="Nupur N."/>
            <person name="Khatri I."/>
            <person name="Kumar R."/>
            <person name="Subramanian S."/>
            <person name="Pinnaka A."/>
        </authorList>
    </citation>
    <scope>NUCLEOTIDE SEQUENCE [LARGE SCALE GENOMIC DNA]</scope>
    <source>
        <strain evidence="1 2">AK7</strain>
    </source>
</reference>
<dbReference type="AlphaFoldDB" id="L8JID8"/>
<protein>
    <submittedName>
        <fullName evidence="1">Uncharacterized protein</fullName>
    </submittedName>
</protein>